<keyword evidence="1" id="KW-0413">Isomerase</keyword>
<dbReference type="PROSITE" id="PS51318">
    <property type="entry name" value="TAT"/>
    <property type="match status" value="1"/>
</dbReference>
<dbReference type="EMBL" id="POUC01000808">
    <property type="protein sequence ID" value="PNG16243.1"/>
    <property type="molecule type" value="Genomic_DNA"/>
</dbReference>
<dbReference type="AlphaFoldDB" id="A0A2N8TB60"/>
<name>A0A2N8TB60_9ACTN</name>
<evidence type="ECO:0000313" key="2">
    <source>
        <dbReference type="Proteomes" id="UP000235943"/>
    </source>
</evidence>
<organism evidence="1 2">
    <name type="scientific">Streptomyces cahuitamycinicus</name>
    <dbReference type="NCBI Taxonomy" id="2070367"/>
    <lineage>
        <taxon>Bacteria</taxon>
        <taxon>Bacillati</taxon>
        <taxon>Actinomycetota</taxon>
        <taxon>Actinomycetes</taxon>
        <taxon>Kitasatosporales</taxon>
        <taxon>Streptomycetaceae</taxon>
        <taxon>Streptomyces</taxon>
    </lineage>
</organism>
<gene>
    <name evidence="1" type="ORF">C1J00_43040</name>
</gene>
<sequence length="44" mass="4318">MSRFSQPDPELSHRLSRRGMLGVAAGATAAALLGAAAPATAAPA</sequence>
<comment type="caution">
    <text evidence="1">The sequence shown here is derived from an EMBL/GenBank/DDBJ whole genome shotgun (WGS) entry which is preliminary data.</text>
</comment>
<proteinExistence type="predicted"/>
<keyword evidence="2" id="KW-1185">Reference proteome</keyword>
<dbReference type="Proteomes" id="UP000235943">
    <property type="component" value="Unassembled WGS sequence"/>
</dbReference>
<dbReference type="InterPro" id="IPR006311">
    <property type="entry name" value="TAT_signal"/>
</dbReference>
<reference evidence="1 2" key="1">
    <citation type="submission" date="2018-01" db="EMBL/GenBank/DDBJ databases">
        <title>Draft genome sequence of Streptomyces sp. 13K301.</title>
        <authorList>
            <person name="Sahin N."/>
            <person name="Saygin H."/>
            <person name="Ay H."/>
        </authorList>
    </citation>
    <scope>NUCLEOTIDE SEQUENCE [LARGE SCALE GENOMIC DNA]</scope>
    <source>
        <strain evidence="1 2">13K301</strain>
    </source>
</reference>
<protein>
    <submittedName>
        <fullName evidence="1">Xylose isomerase</fullName>
    </submittedName>
</protein>
<feature type="non-terminal residue" evidence="1">
    <location>
        <position position="44"/>
    </location>
</feature>
<dbReference type="GO" id="GO:0016853">
    <property type="term" value="F:isomerase activity"/>
    <property type="evidence" value="ECO:0007669"/>
    <property type="project" value="UniProtKB-KW"/>
</dbReference>
<accession>A0A2N8TB60</accession>
<evidence type="ECO:0000313" key="1">
    <source>
        <dbReference type="EMBL" id="PNG16243.1"/>
    </source>
</evidence>